<dbReference type="AlphaFoldDB" id="A0A0A3I508"/>
<dbReference type="FunFam" id="3.40.50.300:FF:000011">
    <property type="entry name" value="Putative ABC transporter ATP-binding component"/>
    <property type="match status" value="1"/>
</dbReference>
<keyword evidence="3" id="KW-0175">Coiled coil</keyword>
<dbReference type="FunFam" id="3.40.50.300:FF:001807">
    <property type="entry name" value="ABC transporter ATP-binding protein"/>
    <property type="match status" value="1"/>
</dbReference>
<dbReference type="PANTHER" id="PTHR42855">
    <property type="entry name" value="ABC TRANSPORTER ATP-BINDING SUBUNIT"/>
    <property type="match status" value="1"/>
</dbReference>
<dbReference type="NCBIfam" id="NF000355">
    <property type="entry name" value="ribo_prot_ABC_F"/>
    <property type="match status" value="1"/>
</dbReference>
<evidence type="ECO:0000256" key="1">
    <source>
        <dbReference type="ARBA" id="ARBA00022741"/>
    </source>
</evidence>
<evidence type="ECO:0000259" key="4">
    <source>
        <dbReference type="PROSITE" id="PS50893"/>
    </source>
</evidence>
<dbReference type="Pfam" id="PF12848">
    <property type="entry name" value="ABC_tran_Xtn"/>
    <property type="match status" value="1"/>
</dbReference>
<dbReference type="eggNOG" id="COG0488">
    <property type="taxonomic scope" value="Bacteria"/>
</dbReference>
<dbReference type="OrthoDB" id="9760950at2"/>
<feature type="domain" description="ABC transporter" evidence="4">
    <location>
        <begin position="3"/>
        <end position="254"/>
    </location>
</feature>
<organism evidence="5 6">
    <name type="scientific">Ureibacillus sinduriensis BLB-1 = JCM 15800</name>
    <dbReference type="NCBI Taxonomy" id="1384057"/>
    <lineage>
        <taxon>Bacteria</taxon>
        <taxon>Bacillati</taxon>
        <taxon>Bacillota</taxon>
        <taxon>Bacilli</taxon>
        <taxon>Bacillales</taxon>
        <taxon>Caryophanaceae</taxon>
        <taxon>Ureibacillus</taxon>
    </lineage>
</organism>
<dbReference type="GO" id="GO:0016887">
    <property type="term" value="F:ATP hydrolysis activity"/>
    <property type="evidence" value="ECO:0007669"/>
    <property type="project" value="InterPro"/>
</dbReference>
<dbReference type="PROSITE" id="PS50893">
    <property type="entry name" value="ABC_TRANSPORTER_2"/>
    <property type="match status" value="2"/>
</dbReference>
<dbReference type="GO" id="GO:0005524">
    <property type="term" value="F:ATP binding"/>
    <property type="evidence" value="ECO:0007669"/>
    <property type="project" value="UniProtKB-KW"/>
</dbReference>
<protein>
    <submittedName>
        <fullName evidence="5">ABC transporter ATP-binding protein</fullName>
    </submittedName>
</protein>
<reference evidence="5 6" key="1">
    <citation type="submission" date="2014-02" db="EMBL/GenBank/DDBJ databases">
        <title>Draft genome sequence of Lysinibacillus sinduriensis JCM 15800.</title>
        <authorList>
            <person name="Zhang F."/>
            <person name="Wang G."/>
            <person name="Zhang L."/>
        </authorList>
    </citation>
    <scope>NUCLEOTIDE SEQUENCE [LARGE SCALE GENOMIC DNA]</scope>
    <source>
        <strain evidence="5 6">JCM 15800</strain>
    </source>
</reference>
<keyword evidence="2 5" id="KW-0067">ATP-binding</keyword>
<proteinExistence type="predicted"/>
<evidence type="ECO:0000313" key="6">
    <source>
        <dbReference type="Proteomes" id="UP000030408"/>
    </source>
</evidence>
<keyword evidence="6" id="KW-1185">Reference proteome</keyword>
<feature type="coiled-coil region" evidence="3">
    <location>
        <begin position="85"/>
        <end position="112"/>
    </location>
</feature>
<evidence type="ECO:0000256" key="2">
    <source>
        <dbReference type="ARBA" id="ARBA00022840"/>
    </source>
</evidence>
<gene>
    <name evidence="5" type="ORF">CD33_01110</name>
</gene>
<dbReference type="Gene3D" id="3.40.50.300">
    <property type="entry name" value="P-loop containing nucleotide triphosphate hydrolases"/>
    <property type="match status" value="2"/>
</dbReference>
<dbReference type="EMBL" id="JPVO01000030">
    <property type="protein sequence ID" value="KGR78615.1"/>
    <property type="molecule type" value="Genomic_DNA"/>
</dbReference>
<feature type="domain" description="ABC transporter" evidence="4">
    <location>
        <begin position="323"/>
        <end position="540"/>
    </location>
</feature>
<dbReference type="InterPro" id="IPR017871">
    <property type="entry name" value="ABC_transporter-like_CS"/>
</dbReference>
<feature type="coiled-coil region" evidence="3">
    <location>
        <begin position="557"/>
        <end position="603"/>
    </location>
</feature>
<dbReference type="InterPro" id="IPR051309">
    <property type="entry name" value="ABCF_ATPase"/>
</dbReference>
<dbReference type="InterPro" id="IPR003593">
    <property type="entry name" value="AAA+_ATPase"/>
</dbReference>
<dbReference type="Proteomes" id="UP000030408">
    <property type="component" value="Unassembled WGS sequence"/>
</dbReference>
<dbReference type="SUPFAM" id="SSF52540">
    <property type="entry name" value="P-loop containing nucleoside triphosphate hydrolases"/>
    <property type="match status" value="2"/>
</dbReference>
<dbReference type="STRING" id="1384057.CD33_01110"/>
<evidence type="ECO:0000256" key="3">
    <source>
        <dbReference type="SAM" id="Coils"/>
    </source>
</evidence>
<dbReference type="PANTHER" id="PTHR42855:SF2">
    <property type="entry name" value="DRUG RESISTANCE ABC TRANSPORTER,ATP-BINDING PROTEIN"/>
    <property type="match status" value="1"/>
</dbReference>
<dbReference type="RefSeq" id="WP_036197309.1">
    <property type="nucleotide sequence ID" value="NZ_AVCY01000026.1"/>
</dbReference>
<evidence type="ECO:0000313" key="5">
    <source>
        <dbReference type="EMBL" id="KGR78615.1"/>
    </source>
</evidence>
<comment type="caution">
    <text evidence="5">The sequence shown here is derived from an EMBL/GenBank/DDBJ whole genome shotgun (WGS) entry which is preliminary data.</text>
</comment>
<dbReference type="PROSITE" id="PS00211">
    <property type="entry name" value="ABC_TRANSPORTER_1"/>
    <property type="match status" value="2"/>
</dbReference>
<dbReference type="InterPro" id="IPR032781">
    <property type="entry name" value="ABC_tran_Xtn"/>
</dbReference>
<dbReference type="Pfam" id="PF00005">
    <property type="entry name" value="ABC_tran"/>
    <property type="match status" value="2"/>
</dbReference>
<dbReference type="InterPro" id="IPR027417">
    <property type="entry name" value="P-loop_NTPase"/>
</dbReference>
<sequence length="607" mass="69668">MSIKAENITKIYGGTVIFEGLTLEINDGERVAIVGRNGCGKTTLLKVLASIESPDVGRIIKRRGTSIGYLHQIPPYEDVLAEDVLKEAFKTILEMQEKMQQLEQQMAVSEQLDKLLKQYGEIQEQFMMLGGYEIEAKIQMIANGLGITPLLHTPFQLLSGGEKTKVMLGQILLLNPQILLLDEPTNHLDMNSIEWLEGYLKNYEGTLIVVSHDRQFMNEVVTKVIEIEDGEPYPYKGNYDDFVEMREARILNEFSQYEEQQKKIAKMKETIKRLKIWANEANPPNAALHRRAKSMEKALARIELVKKPVITKKMQLKLEVNERSGKDVVIYENVTKKYDKVLFEDISLQLRWQDRLAIVGLNGTGKSTLLKMITEEVLPDFGKITVGSNVKIGYLSQNFVYEDMNARLIDVFRKEVHIAEGEARHILAKFLFYGYDVFKKVKDLSGGEKMRLRLAQLMHEEINLLILDEPTNHLDIESREVLEETVQHFNGTVLAVSHDRYFLNQLFQRIAWIENQQLFIYNGNFHWARQKHNERPIQAASEPFAINALPKSQKTSNTSIEKQIEQLEAKIKKAKESLGATHLSVGESELERLENKLDELLAVWLNE</sequence>
<name>A0A0A3I508_9BACL</name>
<keyword evidence="1" id="KW-0547">Nucleotide-binding</keyword>
<accession>A0A0A3I508</accession>
<dbReference type="InterPro" id="IPR003439">
    <property type="entry name" value="ABC_transporter-like_ATP-bd"/>
</dbReference>
<dbReference type="SMART" id="SM00382">
    <property type="entry name" value="AAA"/>
    <property type="match status" value="2"/>
</dbReference>
<dbReference type="CDD" id="cd03221">
    <property type="entry name" value="ABCF_EF-3"/>
    <property type="match status" value="2"/>
</dbReference>